<dbReference type="SMART" id="SM00382">
    <property type="entry name" value="AAA"/>
    <property type="match status" value="2"/>
</dbReference>
<dbReference type="InterPro" id="IPR050130">
    <property type="entry name" value="ClpA_ClpB"/>
</dbReference>
<dbReference type="Pfam" id="PF02861">
    <property type="entry name" value="Clp_N"/>
    <property type="match status" value="1"/>
</dbReference>
<dbReference type="SUPFAM" id="SSF81923">
    <property type="entry name" value="Double Clp-N motif"/>
    <property type="match status" value="1"/>
</dbReference>
<dbReference type="SMART" id="SM01086">
    <property type="entry name" value="ClpB_D2-small"/>
    <property type="match status" value="1"/>
</dbReference>
<dbReference type="CDD" id="cd19499">
    <property type="entry name" value="RecA-like_ClpB_Hsp104-like"/>
    <property type="match status" value="1"/>
</dbReference>
<dbReference type="InterPro" id="IPR041546">
    <property type="entry name" value="ClpA/ClpB_AAA_lid"/>
</dbReference>
<evidence type="ECO:0000313" key="2">
    <source>
        <dbReference type="Proteomes" id="UP001642484"/>
    </source>
</evidence>
<organism evidence="1 2">
    <name type="scientific">Durusdinium trenchii</name>
    <dbReference type="NCBI Taxonomy" id="1381693"/>
    <lineage>
        <taxon>Eukaryota</taxon>
        <taxon>Sar</taxon>
        <taxon>Alveolata</taxon>
        <taxon>Dinophyceae</taxon>
        <taxon>Suessiales</taxon>
        <taxon>Symbiodiniaceae</taxon>
        <taxon>Durusdinium</taxon>
    </lineage>
</organism>
<dbReference type="Gene3D" id="1.10.1780.10">
    <property type="entry name" value="Clp, N-terminal domain"/>
    <property type="match status" value="1"/>
</dbReference>
<dbReference type="Pfam" id="PF07724">
    <property type="entry name" value="AAA_2"/>
    <property type="match status" value="1"/>
</dbReference>
<evidence type="ECO:0000313" key="1">
    <source>
        <dbReference type="EMBL" id="CAK9062941.1"/>
    </source>
</evidence>
<dbReference type="InterPro" id="IPR019489">
    <property type="entry name" value="Clp_ATPase_C"/>
</dbReference>
<dbReference type="NCBIfam" id="TIGR03346">
    <property type="entry name" value="chaperone_ClpB"/>
    <property type="match status" value="1"/>
</dbReference>
<dbReference type="InterPro" id="IPR001270">
    <property type="entry name" value="ClpA/B"/>
</dbReference>
<dbReference type="InterPro" id="IPR028299">
    <property type="entry name" value="ClpA/B_CS2"/>
</dbReference>
<dbReference type="InterPro" id="IPR027417">
    <property type="entry name" value="P-loop_NTPase"/>
</dbReference>
<comment type="caution">
    <text evidence="1">The sequence shown here is derived from an EMBL/GenBank/DDBJ whole genome shotgun (WGS) entry which is preliminary data.</text>
</comment>
<dbReference type="SUPFAM" id="SSF52540">
    <property type="entry name" value="P-loop containing nucleoside triphosphate hydrolases"/>
    <property type="match status" value="2"/>
</dbReference>
<keyword evidence="2" id="KW-1185">Reference proteome</keyword>
<dbReference type="PROSITE" id="PS00870">
    <property type="entry name" value="CLPAB_1"/>
    <property type="match status" value="1"/>
</dbReference>
<dbReference type="PANTHER" id="PTHR11638">
    <property type="entry name" value="ATP-DEPENDENT CLP PROTEASE"/>
    <property type="match status" value="1"/>
</dbReference>
<dbReference type="Gene3D" id="3.40.50.300">
    <property type="entry name" value="P-loop containing nucleotide triphosphate hydrolases"/>
    <property type="match status" value="3"/>
</dbReference>
<dbReference type="InterPro" id="IPR017730">
    <property type="entry name" value="Chaperonin_ClpB"/>
</dbReference>
<dbReference type="InterPro" id="IPR003593">
    <property type="entry name" value="AAA+_ATPase"/>
</dbReference>
<dbReference type="Pfam" id="PF10431">
    <property type="entry name" value="ClpB_D2-small"/>
    <property type="match status" value="1"/>
</dbReference>
<name>A0ABP0NH45_9DINO</name>
<dbReference type="CDD" id="cd00009">
    <property type="entry name" value="AAA"/>
    <property type="match status" value="1"/>
</dbReference>
<dbReference type="PANTHER" id="PTHR11638:SF18">
    <property type="entry name" value="HEAT SHOCK PROTEIN 104"/>
    <property type="match status" value="1"/>
</dbReference>
<accession>A0ABP0NH45</accession>
<dbReference type="Proteomes" id="UP001642484">
    <property type="component" value="Unassembled WGS sequence"/>
</dbReference>
<dbReference type="Pfam" id="PF00004">
    <property type="entry name" value="AAA"/>
    <property type="match status" value="1"/>
</dbReference>
<dbReference type="PROSITE" id="PS00871">
    <property type="entry name" value="CLPAB_2"/>
    <property type="match status" value="1"/>
</dbReference>
<gene>
    <name evidence="1" type="ORF">CCMP2556_LOCUS30954</name>
</gene>
<dbReference type="PRINTS" id="PR00300">
    <property type="entry name" value="CLPPROTEASEA"/>
</dbReference>
<dbReference type="InterPro" id="IPR036628">
    <property type="entry name" value="Clp_N_dom_sf"/>
</dbReference>
<dbReference type="Gene3D" id="1.10.8.60">
    <property type="match status" value="1"/>
</dbReference>
<reference evidence="1 2" key="1">
    <citation type="submission" date="2024-02" db="EMBL/GenBank/DDBJ databases">
        <authorList>
            <person name="Chen Y."/>
            <person name="Shah S."/>
            <person name="Dougan E. K."/>
            <person name="Thang M."/>
            <person name="Chan C."/>
        </authorList>
    </citation>
    <scope>NUCLEOTIDE SEQUENCE [LARGE SCALE GENOMIC DNA]</scope>
</reference>
<dbReference type="InterPro" id="IPR003959">
    <property type="entry name" value="ATPase_AAA_core"/>
</dbReference>
<dbReference type="EMBL" id="CAXAMN010021740">
    <property type="protein sequence ID" value="CAK9062941.1"/>
    <property type="molecule type" value="Genomic_DNA"/>
</dbReference>
<sequence length="950" mass="105087">MGAVALQAPAFVLSPSTTAIPRRPASAEAQLWGASGACPAAQACLIGALFPGALRLARKPNRRTYHHKSHKIQRCAAATDSVPVDRERYTDAAWQAMQDAPQIAEQCQSQYVEPEHVFLACLDQQVSTTGGLCARILEKVGIAKQAAKDRIMDWNSKQPKVTSPGSSMGSAASRSLVTMISQADAATSAWGDKYISVEHLVLAFCKDDRCGKRFFSDVGVDEAQLKKAIDEVRGSSKVTSQNPENTYEALKTYGTDLTSMAREGKLDPVIGRDDEIRRVIQILARRSKNNPVIIGEPGVGKTAIVEGLARRIIDGDVPQALKDKEVISLDIGGMVAGAKFRGEFEERLKAVLKEIKDSDGKIISFIDEIHTIVGAGASGGAMDAGNLLKPLLARGELRCVGATTLDEYRQYIEKDPALERRFQQVLVQEPKVPDCISILRGLKPRYELHHGVRISDRAVVAAAVLSDRYISDRFLPDKAIDLMDEASAKVKMEVTSKPAELERLDRKILQLEMERLSVGEDKDSQSVARMEGINEELDKLRAAQSEQEEKWQKEREVINSLQDLRQQIENLERELAEAERSFNLERAGQIKYGELLAAQKKMEEAELNASNEDDSAELVNERDIQEIVAMQTGIPVEKMSMGDRQRLLNLEEQLHKRLIGQDDAVRALAEAIQRSRYGLADPNRPIASCLFLGPTGVGKTELAKSLAEWLFDSEEALIRVDMSEYMEKFAVSRLTGAPPGYVGYEEGGQLTEPVRRRPYCVLLFDEMEKAHPDVFNLLLQILDDGRCTDSQGRTVDFKNTVIIMTSNVGSDAIAELGNDGNAAEKMEQVTEAVREAMADVFRPEFLNRIDENIIFRPLNRADLREIAKLQLNRVEKRLADRNISIEVSEAALDLIAQRGYDPTFGARPIKRSIVANVETPLAQKGLRGEFNDGDTVKIDASGDELTYTST</sequence>
<dbReference type="Pfam" id="PF17871">
    <property type="entry name" value="AAA_lid_9"/>
    <property type="match status" value="1"/>
</dbReference>
<proteinExistence type="predicted"/>
<dbReference type="InterPro" id="IPR018368">
    <property type="entry name" value="ClpA/B_CS1"/>
</dbReference>
<protein>
    <submittedName>
        <fullName evidence="1">Uncharacterized protein</fullName>
    </submittedName>
</protein>
<dbReference type="PROSITE" id="PS51903">
    <property type="entry name" value="CLP_R"/>
    <property type="match status" value="1"/>
</dbReference>
<dbReference type="InterPro" id="IPR004176">
    <property type="entry name" value="Clp_R_N"/>
</dbReference>